<name>A0A9D6V8I1_9BACT</name>
<proteinExistence type="predicted"/>
<dbReference type="InterPro" id="IPR000845">
    <property type="entry name" value="Nucleoside_phosphorylase_d"/>
</dbReference>
<accession>A0A9D6V8I1</accession>
<dbReference type="GO" id="GO:0019284">
    <property type="term" value="P:L-methionine salvage from S-adenosylmethionine"/>
    <property type="evidence" value="ECO:0007669"/>
    <property type="project" value="TreeGrafter"/>
</dbReference>
<dbReference type="GO" id="GO:0009116">
    <property type="term" value="P:nucleoside metabolic process"/>
    <property type="evidence" value="ECO:0007669"/>
    <property type="project" value="InterPro"/>
</dbReference>
<evidence type="ECO:0000313" key="2">
    <source>
        <dbReference type="EMBL" id="MBI5250942.1"/>
    </source>
</evidence>
<dbReference type="AlphaFoldDB" id="A0A9D6V8I1"/>
<dbReference type="Gene3D" id="3.40.50.1580">
    <property type="entry name" value="Nucleoside phosphorylase domain"/>
    <property type="match status" value="1"/>
</dbReference>
<feature type="domain" description="Nucleoside phosphorylase" evidence="1">
    <location>
        <begin position="27"/>
        <end position="190"/>
    </location>
</feature>
<dbReference type="PANTHER" id="PTHR46832:SF1">
    <property type="entry name" value="5'-METHYLTHIOADENOSINE_S-ADENOSYLHOMOCYSTEINE NUCLEOSIDASE"/>
    <property type="match status" value="1"/>
</dbReference>
<gene>
    <name evidence="2" type="ORF">HY912_15750</name>
</gene>
<dbReference type="GO" id="GO:0005829">
    <property type="term" value="C:cytosol"/>
    <property type="evidence" value="ECO:0007669"/>
    <property type="project" value="TreeGrafter"/>
</dbReference>
<dbReference type="Proteomes" id="UP000807825">
    <property type="component" value="Unassembled WGS sequence"/>
</dbReference>
<dbReference type="GO" id="GO:0008782">
    <property type="term" value="F:adenosylhomocysteine nucleosidase activity"/>
    <property type="evidence" value="ECO:0007669"/>
    <property type="project" value="TreeGrafter"/>
</dbReference>
<evidence type="ECO:0000259" key="1">
    <source>
        <dbReference type="Pfam" id="PF01048"/>
    </source>
</evidence>
<comment type="caution">
    <text evidence="2">The sequence shown here is derived from an EMBL/GenBank/DDBJ whole genome shotgun (WGS) entry which is preliminary data.</text>
</comment>
<dbReference type="EMBL" id="JACRDE010000409">
    <property type="protein sequence ID" value="MBI5250942.1"/>
    <property type="molecule type" value="Genomic_DNA"/>
</dbReference>
<dbReference type="PANTHER" id="PTHR46832">
    <property type="entry name" value="5'-METHYLTHIOADENOSINE/S-ADENOSYLHOMOCYSTEINE NUCLEOSIDASE"/>
    <property type="match status" value="1"/>
</dbReference>
<dbReference type="Pfam" id="PF01048">
    <property type="entry name" value="PNP_UDP_1"/>
    <property type="match status" value="1"/>
</dbReference>
<sequence length="264" mass="29641">MPAENKENSGLLCLVFPMGMEQYPFLQRVEVRRRWKSGNAIFREVFFEGRILLVVRSGIGPDKAAAALRKLDVRPAAILSVGTAGGLVPDLKVGHMVISSETVYGHDPEHAVECPQRLVEAVSNACLKEDCQHKIARLVTVRDAVFPREDRQRLHELTGAVAVDMESHALGLEALRIGIPFTSLRVVSDDLFSSPLPDLRSVKIQWKAPHKLPRTIAAKLQRRVFLRRFKFSIDMLHPVLVRIIRESSFKEIECRHGSGSKVKI</sequence>
<protein>
    <recommendedName>
        <fullName evidence="1">Nucleoside phosphorylase domain-containing protein</fullName>
    </recommendedName>
</protein>
<reference evidence="2" key="1">
    <citation type="submission" date="2020-07" db="EMBL/GenBank/DDBJ databases">
        <title>Huge and variable diversity of episymbiotic CPR bacteria and DPANN archaea in groundwater ecosystems.</title>
        <authorList>
            <person name="He C.Y."/>
            <person name="Keren R."/>
            <person name="Whittaker M."/>
            <person name="Farag I.F."/>
            <person name="Doudna J."/>
            <person name="Cate J.H.D."/>
            <person name="Banfield J.F."/>
        </authorList>
    </citation>
    <scope>NUCLEOTIDE SEQUENCE</scope>
    <source>
        <strain evidence="2">NC_groundwater_1664_Pr3_B-0.1um_52_9</strain>
    </source>
</reference>
<dbReference type="InterPro" id="IPR035994">
    <property type="entry name" value="Nucleoside_phosphorylase_sf"/>
</dbReference>
<dbReference type="SUPFAM" id="SSF53167">
    <property type="entry name" value="Purine and uridine phosphorylases"/>
    <property type="match status" value="1"/>
</dbReference>
<dbReference type="GO" id="GO:0008930">
    <property type="term" value="F:methylthioadenosine nucleosidase activity"/>
    <property type="evidence" value="ECO:0007669"/>
    <property type="project" value="TreeGrafter"/>
</dbReference>
<evidence type="ECO:0000313" key="3">
    <source>
        <dbReference type="Proteomes" id="UP000807825"/>
    </source>
</evidence>
<organism evidence="2 3">
    <name type="scientific">Desulfomonile tiedjei</name>
    <dbReference type="NCBI Taxonomy" id="2358"/>
    <lineage>
        <taxon>Bacteria</taxon>
        <taxon>Pseudomonadati</taxon>
        <taxon>Thermodesulfobacteriota</taxon>
        <taxon>Desulfomonilia</taxon>
        <taxon>Desulfomonilales</taxon>
        <taxon>Desulfomonilaceae</taxon>
        <taxon>Desulfomonile</taxon>
    </lineage>
</organism>